<accession>A0A0E9U5A1</accession>
<organism evidence="1">
    <name type="scientific">Anguilla anguilla</name>
    <name type="common">European freshwater eel</name>
    <name type="synonym">Muraena anguilla</name>
    <dbReference type="NCBI Taxonomy" id="7936"/>
    <lineage>
        <taxon>Eukaryota</taxon>
        <taxon>Metazoa</taxon>
        <taxon>Chordata</taxon>
        <taxon>Craniata</taxon>
        <taxon>Vertebrata</taxon>
        <taxon>Euteleostomi</taxon>
        <taxon>Actinopterygii</taxon>
        <taxon>Neopterygii</taxon>
        <taxon>Teleostei</taxon>
        <taxon>Anguilliformes</taxon>
        <taxon>Anguillidae</taxon>
        <taxon>Anguilla</taxon>
    </lineage>
</organism>
<dbReference type="EMBL" id="GBXM01048257">
    <property type="protein sequence ID" value="JAH60320.1"/>
    <property type="molecule type" value="Transcribed_RNA"/>
</dbReference>
<sequence length="46" mass="5131">MVHQSETTTLKQAGKASQLECKLQPVQLTGSYIEYSRISKKACTIM</sequence>
<protein>
    <submittedName>
        <fullName evidence="1">Uncharacterized protein</fullName>
    </submittedName>
</protein>
<name>A0A0E9U5A1_ANGAN</name>
<proteinExistence type="predicted"/>
<reference evidence="1" key="2">
    <citation type="journal article" date="2015" name="Fish Shellfish Immunol.">
        <title>Early steps in the European eel (Anguilla anguilla)-Vibrio vulnificus interaction in the gills: Role of the RtxA13 toxin.</title>
        <authorList>
            <person name="Callol A."/>
            <person name="Pajuelo D."/>
            <person name="Ebbesson L."/>
            <person name="Teles M."/>
            <person name="MacKenzie S."/>
            <person name="Amaro C."/>
        </authorList>
    </citation>
    <scope>NUCLEOTIDE SEQUENCE</scope>
</reference>
<evidence type="ECO:0000313" key="1">
    <source>
        <dbReference type="EMBL" id="JAH60320.1"/>
    </source>
</evidence>
<reference evidence="1" key="1">
    <citation type="submission" date="2014-11" db="EMBL/GenBank/DDBJ databases">
        <authorList>
            <person name="Amaro Gonzalez C."/>
        </authorList>
    </citation>
    <scope>NUCLEOTIDE SEQUENCE</scope>
</reference>
<dbReference type="AlphaFoldDB" id="A0A0E9U5A1"/>